<sequence>MINRFYDIQSGVITYDGIDVKLIEKDSLRRSLGIVLQDTHLFTGTIAENIA</sequence>
<gene>
    <name evidence="1" type="ORF">STHERMO_1498</name>
</gene>
<proteinExistence type="predicted"/>
<dbReference type="PANTHER" id="PTHR24221">
    <property type="entry name" value="ATP-BINDING CASSETTE SUB-FAMILY B"/>
    <property type="match status" value="1"/>
</dbReference>
<organism evidence="1 2">
    <name type="scientific">Streptococcus thermophilus</name>
    <dbReference type="NCBI Taxonomy" id="1308"/>
    <lineage>
        <taxon>Bacteria</taxon>
        <taxon>Bacillati</taxon>
        <taxon>Bacillota</taxon>
        <taxon>Bacilli</taxon>
        <taxon>Lactobacillales</taxon>
        <taxon>Streptococcaceae</taxon>
        <taxon>Streptococcus</taxon>
    </lineage>
</organism>
<dbReference type="InterPro" id="IPR039421">
    <property type="entry name" value="Type_1_exporter"/>
</dbReference>
<evidence type="ECO:0000313" key="1">
    <source>
        <dbReference type="EMBL" id="CAD0156511.1"/>
    </source>
</evidence>
<dbReference type="SUPFAM" id="SSF52540">
    <property type="entry name" value="P-loop containing nucleoside triphosphate hydrolases"/>
    <property type="match status" value="1"/>
</dbReference>
<dbReference type="GO" id="GO:0042626">
    <property type="term" value="F:ATPase-coupled transmembrane transporter activity"/>
    <property type="evidence" value="ECO:0007669"/>
    <property type="project" value="TreeGrafter"/>
</dbReference>
<dbReference type="EMBL" id="LR822030">
    <property type="protein sequence ID" value="CAD0156511.1"/>
    <property type="molecule type" value="Genomic_DNA"/>
</dbReference>
<dbReference type="Proteomes" id="UP000509120">
    <property type="component" value="Chromosome"/>
</dbReference>
<evidence type="ECO:0000313" key="2">
    <source>
        <dbReference type="Proteomes" id="UP000509120"/>
    </source>
</evidence>
<name>A0AAU9HH01_STRTR</name>
<dbReference type="InterPro" id="IPR027417">
    <property type="entry name" value="P-loop_NTPase"/>
</dbReference>
<accession>A0AAU9HH01</accession>
<dbReference type="PANTHER" id="PTHR24221:SF654">
    <property type="entry name" value="ATP-BINDING CASSETTE SUB-FAMILY B MEMBER 6"/>
    <property type="match status" value="1"/>
</dbReference>
<evidence type="ECO:0008006" key="3">
    <source>
        <dbReference type="Google" id="ProtNLM"/>
    </source>
</evidence>
<reference evidence="1 2" key="1">
    <citation type="submission" date="2020-06" db="EMBL/GenBank/DDBJ databases">
        <authorList>
            <person name="Chuat V."/>
        </authorList>
    </citation>
    <scope>NUCLEOTIDE SEQUENCE [LARGE SCALE GENOMIC DNA]</scope>
    <source>
        <strain evidence="1">STH_CIRM_1046</strain>
    </source>
</reference>
<protein>
    <recommendedName>
        <fullName evidence="3">ABC transporter ATP-binding protein</fullName>
    </recommendedName>
</protein>
<dbReference type="AlphaFoldDB" id="A0AAU9HH01"/>
<dbReference type="Gene3D" id="3.40.50.300">
    <property type="entry name" value="P-loop containing nucleotide triphosphate hydrolases"/>
    <property type="match status" value="1"/>
</dbReference>